<sequence length="217" mass="24302">MRSADQRNNNSHGVAQRKQFTPNHPARDTLGAPPPSHALAVLRVINNHEIVSSRDAYWPKKYLNFQLPPHCQLQRAHSCLIPSLDATVVQTPCGERDGCLLHRHDSRRPRLSQTGHLTGLVAVRCVTVEWVGGLGHAERQSPKMPDSNKKKPKVSGISYETDLIKNEDKDNVKCYTPLQQPKSTVHSGSQTEREFSDTAAMWIKSNVLQHIQSISHC</sequence>
<evidence type="ECO:0000313" key="2">
    <source>
        <dbReference type="EMBL" id="ROJ29301.1"/>
    </source>
</evidence>
<dbReference type="AlphaFoldDB" id="A0A3N0XU59"/>
<comment type="caution">
    <text evidence="2">The sequence shown here is derived from an EMBL/GenBank/DDBJ whole genome shotgun (WGS) entry which is preliminary data.</text>
</comment>
<keyword evidence="3" id="KW-1185">Reference proteome</keyword>
<name>A0A3N0XU59_ANAGA</name>
<dbReference type="Proteomes" id="UP000281406">
    <property type="component" value="Unassembled WGS sequence"/>
</dbReference>
<gene>
    <name evidence="2" type="ORF">DPX16_13745</name>
</gene>
<protein>
    <submittedName>
        <fullName evidence="2">Uncharacterized protein</fullName>
    </submittedName>
</protein>
<proteinExistence type="predicted"/>
<organism evidence="2 3">
    <name type="scientific">Anabarilius grahami</name>
    <name type="common">Kanglang fish</name>
    <name type="synonym">Barilius grahami</name>
    <dbReference type="NCBI Taxonomy" id="495550"/>
    <lineage>
        <taxon>Eukaryota</taxon>
        <taxon>Metazoa</taxon>
        <taxon>Chordata</taxon>
        <taxon>Craniata</taxon>
        <taxon>Vertebrata</taxon>
        <taxon>Euteleostomi</taxon>
        <taxon>Actinopterygii</taxon>
        <taxon>Neopterygii</taxon>
        <taxon>Teleostei</taxon>
        <taxon>Ostariophysi</taxon>
        <taxon>Cypriniformes</taxon>
        <taxon>Xenocyprididae</taxon>
        <taxon>Xenocypridinae</taxon>
        <taxon>Xenocypridinae incertae sedis</taxon>
        <taxon>Anabarilius</taxon>
    </lineage>
</organism>
<reference evidence="2 3" key="1">
    <citation type="submission" date="2018-10" db="EMBL/GenBank/DDBJ databases">
        <title>Genome assembly for a Yunnan-Guizhou Plateau 3E fish, Anabarilius grahami (Regan), and its evolutionary and genetic applications.</title>
        <authorList>
            <person name="Jiang W."/>
        </authorList>
    </citation>
    <scope>NUCLEOTIDE SEQUENCE [LARGE SCALE GENOMIC DNA]</scope>
    <source>
        <strain evidence="2">AG-KIZ</strain>
        <tissue evidence="2">Muscle</tissue>
    </source>
</reference>
<evidence type="ECO:0000313" key="3">
    <source>
        <dbReference type="Proteomes" id="UP000281406"/>
    </source>
</evidence>
<evidence type="ECO:0000256" key="1">
    <source>
        <dbReference type="SAM" id="MobiDB-lite"/>
    </source>
</evidence>
<dbReference type="EMBL" id="RJVU01062584">
    <property type="protein sequence ID" value="ROJ29301.1"/>
    <property type="molecule type" value="Genomic_DNA"/>
</dbReference>
<accession>A0A3N0XU59</accession>
<feature type="compositionally biased region" description="Polar residues" evidence="1">
    <location>
        <begin position="1"/>
        <end position="22"/>
    </location>
</feature>
<feature type="region of interest" description="Disordered" evidence="1">
    <location>
        <begin position="1"/>
        <end position="34"/>
    </location>
</feature>